<gene>
    <name evidence="4" type="ORF">KIH39_17125</name>
</gene>
<protein>
    <recommendedName>
        <fullName evidence="3">Band 7 domain-containing protein</fullName>
    </recommendedName>
</protein>
<dbReference type="AlphaFoldDB" id="A0A8E6B2D6"/>
<dbReference type="Gene3D" id="3.30.479.30">
    <property type="entry name" value="Band 7 domain"/>
    <property type="match status" value="1"/>
</dbReference>
<dbReference type="InterPro" id="IPR001107">
    <property type="entry name" value="Band_7"/>
</dbReference>
<name>A0A8E6B2D6_9BACT</name>
<dbReference type="GO" id="GO:0016020">
    <property type="term" value="C:membrane"/>
    <property type="evidence" value="ECO:0007669"/>
    <property type="project" value="UniProtKB-SubCell"/>
</dbReference>
<comment type="subcellular location">
    <subcellularLocation>
        <location evidence="1">Membrane</location>
        <topology evidence="1">Single-pass membrane protein</topology>
    </subcellularLocation>
</comment>
<sequence>MFNIGYFKGQATDYIFRYKAGRVVGEGNGLSFFYLRYDTQIVAVPTNSQDSNFVFNEVTNNFQEVMIQGQLTYRIVNPKQAATLLNFAIHPEKKNYLTNDPEKLAGRVSNVVQIETRKEIQKRTLEETLRDSQTIAAEVLQRLRNSKELEPLGLELQSVYFLSARPSPEVAKALEADYRETLLRKADEATYARRAAAVDEERKIKEKELASDRTIEEQRKDLILLQGANAKQEAENRGQALLQEAQYQAKAAEMQLAIFRELDAKKVLAYALKELGSNAGKVGNLTITSEMLASLLNDKADSAHNG</sequence>
<evidence type="ECO:0000313" key="5">
    <source>
        <dbReference type="Proteomes" id="UP000676194"/>
    </source>
</evidence>
<dbReference type="InterPro" id="IPR036013">
    <property type="entry name" value="Band_7/SPFH_dom_sf"/>
</dbReference>
<reference evidence="4" key="1">
    <citation type="submission" date="2021-05" db="EMBL/GenBank/DDBJ databases">
        <title>Complete genome sequence of the cellulolytic planctomycete Telmatocola sphagniphila SP2T and characterization of the first cellulase from planctomycetes.</title>
        <authorList>
            <person name="Rakitin A.L."/>
            <person name="Beletsky A.V."/>
            <person name="Naumoff D.G."/>
            <person name="Kulichevskaya I.S."/>
            <person name="Mardanov A.V."/>
            <person name="Ravin N.V."/>
            <person name="Dedysh S.N."/>
        </authorList>
    </citation>
    <scope>NUCLEOTIDE SEQUENCE</scope>
    <source>
        <strain evidence="4">SP2T</strain>
    </source>
</reference>
<proteinExistence type="predicted"/>
<dbReference type="KEGG" id="tsph:KIH39_17125"/>
<keyword evidence="5" id="KW-1185">Reference proteome</keyword>
<dbReference type="EMBL" id="CP074694">
    <property type="protein sequence ID" value="QVL30567.1"/>
    <property type="molecule type" value="Genomic_DNA"/>
</dbReference>
<feature type="coiled-coil region" evidence="2">
    <location>
        <begin position="215"/>
        <end position="262"/>
    </location>
</feature>
<feature type="domain" description="Band 7" evidence="3">
    <location>
        <begin position="15"/>
        <end position="186"/>
    </location>
</feature>
<dbReference type="RefSeq" id="WP_213494438.1">
    <property type="nucleotide sequence ID" value="NZ_CP074694.1"/>
</dbReference>
<dbReference type="Proteomes" id="UP000676194">
    <property type="component" value="Chromosome"/>
</dbReference>
<evidence type="ECO:0000256" key="1">
    <source>
        <dbReference type="ARBA" id="ARBA00004167"/>
    </source>
</evidence>
<dbReference type="SUPFAM" id="SSF117892">
    <property type="entry name" value="Band 7/SPFH domain"/>
    <property type="match status" value="1"/>
</dbReference>
<organism evidence="4 5">
    <name type="scientific">Telmatocola sphagniphila</name>
    <dbReference type="NCBI Taxonomy" id="1123043"/>
    <lineage>
        <taxon>Bacteria</taxon>
        <taxon>Pseudomonadati</taxon>
        <taxon>Planctomycetota</taxon>
        <taxon>Planctomycetia</taxon>
        <taxon>Gemmatales</taxon>
        <taxon>Gemmataceae</taxon>
    </lineage>
</organism>
<evidence type="ECO:0000259" key="3">
    <source>
        <dbReference type="Pfam" id="PF01145"/>
    </source>
</evidence>
<evidence type="ECO:0000313" key="4">
    <source>
        <dbReference type="EMBL" id="QVL30567.1"/>
    </source>
</evidence>
<evidence type="ECO:0000256" key="2">
    <source>
        <dbReference type="SAM" id="Coils"/>
    </source>
</evidence>
<accession>A0A8E6B2D6</accession>
<dbReference type="Pfam" id="PF01145">
    <property type="entry name" value="Band_7"/>
    <property type="match status" value="1"/>
</dbReference>
<keyword evidence="2" id="KW-0175">Coiled coil</keyword>